<evidence type="ECO:0000313" key="1">
    <source>
        <dbReference type="EMBL" id="MBR7829782.1"/>
    </source>
</evidence>
<dbReference type="Proteomes" id="UP000676325">
    <property type="component" value="Unassembled WGS sequence"/>
</dbReference>
<accession>A0A941IL95</accession>
<dbReference type="RefSeq" id="WP_212520916.1">
    <property type="nucleotide sequence ID" value="NZ_JAGSOH010000100.1"/>
</dbReference>
<comment type="caution">
    <text evidence="1">The sequence shown here is derived from an EMBL/GenBank/DDBJ whole genome shotgun (WGS) entry which is preliminary data.</text>
</comment>
<feature type="non-terminal residue" evidence="1">
    <location>
        <position position="1"/>
    </location>
</feature>
<protein>
    <submittedName>
        <fullName evidence="1">Uncharacterized protein</fullName>
    </submittedName>
</protein>
<sequence length="96" mass="10027">CMDPVVSSYQLWEARAHGAGPIFAHDRIVQRCLLGDGVSASAETCPVHKEANPIPGSKAKSILLTCADAVLKADEGILTARCQPPDAMISTAVEGP</sequence>
<proteinExistence type="predicted"/>
<keyword evidence="2" id="KW-1185">Reference proteome</keyword>
<evidence type="ECO:0000313" key="2">
    <source>
        <dbReference type="Proteomes" id="UP000676325"/>
    </source>
</evidence>
<name>A0A941IL95_9ACTN</name>
<dbReference type="AlphaFoldDB" id="A0A941IL95"/>
<dbReference type="EMBL" id="JAGSOH010000100">
    <property type="protein sequence ID" value="MBR7829782.1"/>
    <property type="molecule type" value="Genomic_DNA"/>
</dbReference>
<reference evidence="1" key="1">
    <citation type="submission" date="2021-04" db="EMBL/GenBank/DDBJ databases">
        <title>Genome based classification of Actinospica acidithermotolerans sp. nov., an actinobacterium isolated from an Indonesian hot spring.</title>
        <authorList>
            <person name="Kusuma A.B."/>
            <person name="Putra K.E."/>
            <person name="Nafisah S."/>
            <person name="Loh J."/>
            <person name="Nouioui I."/>
            <person name="Goodfellow M."/>
        </authorList>
    </citation>
    <scope>NUCLEOTIDE SEQUENCE</scope>
    <source>
        <strain evidence="1">MGRD01-02</strain>
    </source>
</reference>
<gene>
    <name evidence="1" type="ORF">KDK95_25990</name>
</gene>
<organism evidence="1 2">
    <name type="scientific">Actinospica acidithermotolerans</name>
    <dbReference type="NCBI Taxonomy" id="2828514"/>
    <lineage>
        <taxon>Bacteria</taxon>
        <taxon>Bacillati</taxon>
        <taxon>Actinomycetota</taxon>
        <taxon>Actinomycetes</taxon>
        <taxon>Catenulisporales</taxon>
        <taxon>Actinospicaceae</taxon>
        <taxon>Actinospica</taxon>
    </lineage>
</organism>